<keyword evidence="3" id="KW-1185">Reference proteome</keyword>
<gene>
    <name evidence="2" type="ORF">SAMN02910297_01222</name>
    <name evidence="1" type="ORF">YLM1_0893</name>
</gene>
<dbReference type="InterPro" id="IPR024196">
    <property type="entry name" value="NiFe_hyd_3_EhaR"/>
</dbReference>
<dbReference type="Proteomes" id="UP000183442">
    <property type="component" value="Unassembled WGS sequence"/>
</dbReference>
<dbReference type="Gene3D" id="3.40.50.1000">
    <property type="entry name" value="HAD superfamily/HAD-like"/>
    <property type="match status" value="1"/>
</dbReference>
<reference evidence="2" key="3">
    <citation type="submission" date="2016-10" db="EMBL/GenBank/DDBJ databases">
        <authorList>
            <person name="de Groot N.N."/>
        </authorList>
    </citation>
    <scope>NUCLEOTIDE SEQUENCE [LARGE SCALE GENOMIC DNA]</scope>
    <source>
        <strain evidence="2">DSM 16632</strain>
    </source>
</reference>
<dbReference type="KEGG" id="mol:YLM1_0893"/>
<dbReference type="AlphaFoldDB" id="A0A126QZ96"/>
<evidence type="ECO:0000313" key="4">
    <source>
        <dbReference type="Proteomes" id="UP000183442"/>
    </source>
</evidence>
<dbReference type="RefSeq" id="WP_082762118.1">
    <property type="nucleotide sequence ID" value="NZ_CP014265.1"/>
</dbReference>
<evidence type="ECO:0000313" key="3">
    <source>
        <dbReference type="Proteomes" id="UP000066376"/>
    </source>
</evidence>
<dbReference type="PATRIC" id="fig|294671.3.peg.935"/>
<name>A0A126QZ96_METOL</name>
<dbReference type="OrthoDB" id="359083at2157"/>
<dbReference type="EMBL" id="CP014265">
    <property type="protein sequence ID" value="AMK15450.1"/>
    <property type="molecule type" value="Genomic_DNA"/>
</dbReference>
<dbReference type="PIRSF" id="PIRSF019370">
    <property type="entry name" value="EhaR"/>
    <property type="match status" value="1"/>
</dbReference>
<accession>A0A126QZ96</accession>
<evidence type="ECO:0000313" key="2">
    <source>
        <dbReference type="EMBL" id="SFL56563.1"/>
    </source>
</evidence>
<sequence length="379" mass="43590">MVKKVFITDCEGPLTLNDNAYELASEFIEDGDKLFKIISRFDDYLVDELKLENYHAGDTLKLIVPFYKLARLTNEKMIKFSRENIYLVDGSDDTLRFANKLIDSFIVSTSYGQYIEALCNYMDFPFQNTYHTQLDLDGATNFNQFDKKIDNVSVNTNNSQTAIGTKSPKFIEEFKKVEDFRKIILEHGEESEEDFNILYDIFFNEFPKLEINKYIESVKTVGGKGKQIAVEDIVDKLGLDYGSIIYIGDSITDVEPLKYARDNGGLSISFNGNEYPLNVAEIAVISDNTIVSSILIDLYSRFDKDYVLDFIRLYSEKGPDDAFKDFEVDYSLVEEFENKFYNKLIPIIEIITDENRDYLVKLSKKMRNTIRGKDIGGLG</sequence>
<dbReference type="EMBL" id="FOTL01000019">
    <property type="protein sequence ID" value="SFL56563.1"/>
    <property type="molecule type" value="Genomic_DNA"/>
</dbReference>
<dbReference type="GeneID" id="28489193"/>
<dbReference type="InterPro" id="IPR023214">
    <property type="entry name" value="HAD_sf"/>
</dbReference>
<proteinExistence type="predicted"/>
<dbReference type="Gene3D" id="1.10.3870.10">
    <property type="entry name" value="AF1437-like domain superfamily"/>
    <property type="match status" value="1"/>
</dbReference>
<reference evidence="4" key="4">
    <citation type="submission" date="2016-10" db="EMBL/GenBank/DDBJ databases">
        <authorList>
            <person name="Varghese N."/>
        </authorList>
    </citation>
    <scope>NUCLEOTIDE SEQUENCE [LARGE SCALE GENOMIC DNA]</scope>
    <source>
        <strain evidence="4">DSM 16632</strain>
    </source>
</reference>
<dbReference type="SUPFAM" id="SSF56784">
    <property type="entry name" value="HAD-like"/>
    <property type="match status" value="1"/>
</dbReference>
<reference evidence="1 3" key="1">
    <citation type="journal article" date="2016" name="Genome Announc.">
        <title>Draft Genome Sequence of the Rumen Methanogen Methanobrevibacter olleyae YLM1.</title>
        <authorList>
            <person name="Kelly W.J."/>
            <person name="Li D."/>
            <person name="Lambie S.C."/>
            <person name="Cox F."/>
            <person name="Attwood G.T."/>
            <person name="Altermann E."/>
            <person name="Leahy S.C."/>
        </authorList>
    </citation>
    <scope>NUCLEOTIDE SEQUENCE [LARGE SCALE GENOMIC DNA]</scope>
    <source>
        <strain evidence="1 3">YLM1</strain>
    </source>
</reference>
<evidence type="ECO:0000313" key="1">
    <source>
        <dbReference type="EMBL" id="AMK15450.1"/>
    </source>
</evidence>
<dbReference type="InterPro" id="IPR036412">
    <property type="entry name" value="HAD-like_sf"/>
</dbReference>
<dbReference type="STRING" id="294671.YLM1_0893"/>
<protein>
    <submittedName>
        <fullName evidence="1 2">Energy-converting hydrogenase A subunit R</fullName>
    </submittedName>
</protein>
<dbReference type="Proteomes" id="UP000066376">
    <property type="component" value="Chromosome"/>
</dbReference>
<organism evidence="1 3">
    <name type="scientific">Methanobrevibacter olleyae</name>
    <dbReference type="NCBI Taxonomy" id="294671"/>
    <lineage>
        <taxon>Archaea</taxon>
        <taxon>Methanobacteriati</taxon>
        <taxon>Methanobacteriota</taxon>
        <taxon>Methanomada group</taxon>
        <taxon>Methanobacteria</taxon>
        <taxon>Methanobacteriales</taxon>
        <taxon>Methanobacteriaceae</taxon>
        <taxon>Methanobrevibacter</taxon>
    </lineage>
</organism>
<reference evidence="3" key="2">
    <citation type="submission" date="2016-02" db="EMBL/GenBank/DDBJ databases">
        <title>The draft genome sequence of the rumen methanogen Methanobrevibacter olleyae YLM1.</title>
        <authorList>
            <consortium name="New Zealand Agricultural Greenhouse Gas Research Centre/Pastoral Greenhouse Gas Research Consortium"/>
            <person name="Kelly W.J."/>
            <person name="Li D."/>
            <person name="Lambie S.C."/>
            <person name="Attwood G.T."/>
            <person name="Altermann E."/>
            <person name="Leahy S.C."/>
        </authorList>
    </citation>
    <scope>NUCLEOTIDE SEQUENCE [LARGE SCALE GENOMIC DNA]</scope>
    <source>
        <strain evidence="3">YLM1</strain>
    </source>
</reference>